<accession>A0ACC2SF66</accession>
<dbReference type="EMBL" id="QTSX02005115">
    <property type="protein sequence ID" value="KAJ9060945.1"/>
    <property type="molecule type" value="Genomic_DNA"/>
</dbReference>
<keyword evidence="2" id="KW-1185">Reference proteome</keyword>
<organism evidence="1 2">
    <name type="scientific">Entomophthora muscae</name>
    <dbReference type="NCBI Taxonomy" id="34485"/>
    <lineage>
        <taxon>Eukaryota</taxon>
        <taxon>Fungi</taxon>
        <taxon>Fungi incertae sedis</taxon>
        <taxon>Zoopagomycota</taxon>
        <taxon>Entomophthoromycotina</taxon>
        <taxon>Entomophthoromycetes</taxon>
        <taxon>Entomophthorales</taxon>
        <taxon>Entomophthoraceae</taxon>
        <taxon>Entomophthora</taxon>
    </lineage>
</organism>
<protein>
    <submittedName>
        <fullName evidence="1">Uncharacterized protein</fullName>
    </submittedName>
</protein>
<evidence type="ECO:0000313" key="2">
    <source>
        <dbReference type="Proteomes" id="UP001165960"/>
    </source>
</evidence>
<name>A0ACC2SF66_9FUNG</name>
<gene>
    <name evidence="1" type="ORF">DSO57_1025577</name>
</gene>
<reference evidence="1" key="1">
    <citation type="submission" date="2022-04" db="EMBL/GenBank/DDBJ databases">
        <title>Genome of the entomopathogenic fungus Entomophthora muscae.</title>
        <authorList>
            <person name="Elya C."/>
            <person name="Lovett B.R."/>
            <person name="Lee E."/>
            <person name="Macias A.M."/>
            <person name="Hajek A.E."/>
            <person name="De Bivort B.L."/>
            <person name="Kasson M.T."/>
            <person name="De Fine Licht H.H."/>
            <person name="Stajich J.E."/>
        </authorList>
    </citation>
    <scope>NUCLEOTIDE SEQUENCE</scope>
    <source>
        <strain evidence="1">Berkeley</strain>
    </source>
</reference>
<comment type="caution">
    <text evidence="1">The sequence shown here is derived from an EMBL/GenBank/DDBJ whole genome shotgun (WGS) entry which is preliminary data.</text>
</comment>
<dbReference type="Proteomes" id="UP001165960">
    <property type="component" value="Unassembled WGS sequence"/>
</dbReference>
<sequence>MAFNILHVYCIHASFLGQRTYCSCFTPFFDVQSVASSHLLSHQVHYYQGKAFQPRSSALWLSYKATFLNRYDVPTGHNGYFWTLMEYFSH</sequence>
<proteinExistence type="predicted"/>
<evidence type="ECO:0000313" key="1">
    <source>
        <dbReference type="EMBL" id="KAJ9060945.1"/>
    </source>
</evidence>